<keyword evidence="7" id="KW-1185">Reference proteome</keyword>
<dbReference type="Pfam" id="PF16859">
    <property type="entry name" value="TetR_C_11"/>
    <property type="match status" value="1"/>
</dbReference>
<gene>
    <name evidence="6" type="ORF">GCM10008018_43580</name>
</gene>
<dbReference type="PANTHER" id="PTHR30055">
    <property type="entry name" value="HTH-TYPE TRANSCRIPTIONAL REGULATOR RUTR"/>
    <property type="match status" value="1"/>
</dbReference>
<organism evidence="6 7">
    <name type="scientific">Paenibacillus marchantiophytorum</name>
    <dbReference type="NCBI Taxonomy" id="1619310"/>
    <lineage>
        <taxon>Bacteria</taxon>
        <taxon>Bacillati</taxon>
        <taxon>Bacillota</taxon>
        <taxon>Bacilli</taxon>
        <taxon>Bacillales</taxon>
        <taxon>Paenibacillaceae</taxon>
        <taxon>Paenibacillus</taxon>
    </lineage>
</organism>
<dbReference type="PROSITE" id="PS50977">
    <property type="entry name" value="HTH_TETR_2"/>
    <property type="match status" value="1"/>
</dbReference>
<dbReference type="SUPFAM" id="SSF46689">
    <property type="entry name" value="Homeodomain-like"/>
    <property type="match status" value="1"/>
</dbReference>
<feature type="domain" description="HTH tetR-type" evidence="5">
    <location>
        <begin position="19"/>
        <end position="79"/>
    </location>
</feature>
<evidence type="ECO:0000313" key="6">
    <source>
        <dbReference type="EMBL" id="GFZ92454.1"/>
    </source>
</evidence>
<dbReference type="InterPro" id="IPR009057">
    <property type="entry name" value="Homeodomain-like_sf"/>
</dbReference>
<dbReference type="PRINTS" id="PR00455">
    <property type="entry name" value="HTHTETR"/>
</dbReference>
<comment type="caution">
    <text evidence="6">The sequence shown here is derived from an EMBL/GenBank/DDBJ whole genome shotgun (WGS) entry which is preliminary data.</text>
</comment>
<dbReference type="EMBL" id="BMHE01000025">
    <property type="protein sequence ID" value="GFZ92454.1"/>
    <property type="molecule type" value="Genomic_DNA"/>
</dbReference>
<dbReference type="InterPro" id="IPR050109">
    <property type="entry name" value="HTH-type_TetR-like_transc_reg"/>
</dbReference>
<dbReference type="Gene3D" id="1.10.10.60">
    <property type="entry name" value="Homeodomain-like"/>
    <property type="match status" value="1"/>
</dbReference>
<dbReference type="Gene3D" id="1.10.357.10">
    <property type="entry name" value="Tetracycline Repressor, domain 2"/>
    <property type="match status" value="1"/>
</dbReference>
<dbReference type="RefSeq" id="WP_229757767.1">
    <property type="nucleotide sequence ID" value="NZ_BMHE01000025.1"/>
</dbReference>
<keyword evidence="1" id="KW-0805">Transcription regulation</keyword>
<dbReference type="Pfam" id="PF00440">
    <property type="entry name" value="TetR_N"/>
    <property type="match status" value="1"/>
</dbReference>
<sequence length="199" mass="21875">MYNCDMDKELNPVGRPRNEQARTAILNAVDDLLFEVGYAAMTMKGIAERAGVSRQTVYRWWSHKAEILFEASAADAEEELAISLSGDPLDDITAYLEALLRFLAHSLAGTAYRALLGEAQHDTVVAELLSAKDPLGDSARVVIERALGKDTLPVPLDQATALLIGPSFFWILSGRDPAQLVPRELAENFIHNLQARQSQ</sequence>
<proteinExistence type="predicted"/>
<dbReference type="InterPro" id="IPR011075">
    <property type="entry name" value="TetR_C"/>
</dbReference>
<keyword evidence="2 4" id="KW-0238">DNA-binding</keyword>
<evidence type="ECO:0000259" key="5">
    <source>
        <dbReference type="PROSITE" id="PS50977"/>
    </source>
</evidence>
<feature type="DNA-binding region" description="H-T-H motif" evidence="4">
    <location>
        <begin position="42"/>
        <end position="61"/>
    </location>
</feature>
<evidence type="ECO:0000256" key="2">
    <source>
        <dbReference type="ARBA" id="ARBA00023125"/>
    </source>
</evidence>
<dbReference type="SUPFAM" id="SSF48498">
    <property type="entry name" value="Tetracyclin repressor-like, C-terminal domain"/>
    <property type="match status" value="1"/>
</dbReference>
<evidence type="ECO:0000313" key="7">
    <source>
        <dbReference type="Proteomes" id="UP000615455"/>
    </source>
</evidence>
<accession>A0ABQ1EXW1</accession>
<evidence type="ECO:0000256" key="1">
    <source>
        <dbReference type="ARBA" id="ARBA00023015"/>
    </source>
</evidence>
<evidence type="ECO:0000256" key="3">
    <source>
        <dbReference type="ARBA" id="ARBA00023163"/>
    </source>
</evidence>
<keyword evidence="3" id="KW-0804">Transcription</keyword>
<reference evidence="7" key="1">
    <citation type="journal article" date="2019" name="Int. J. Syst. Evol. Microbiol.">
        <title>The Global Catalogue of Microorganisms (GCM) 10K type strain sequencing project: providing services to taxonomists for standard genome sequencing and annotation.</title>
        <authorList>
            <consortium name="The Broad Institute Genomics Platform"/>
            <consortium name="The Broad Institute Genome Sequencing Center for Infectious Disease"/>
            <person name="Wu L."/>
            <person name="Ma J."/>
        </authorList>
    </citation>
    <scope>NUCLEOTIDE SEQUENCE [LARGE SCALE GENOMIC DNA]</scope>
    <source>
        <strain evidence="7">CGMCC 1.15043</strain>
    </source>
</reference>
<name>A0ABQ1EXW1_9BACL</name>
<protein>
    <submittedName>
        <fullName evidence="6">Transcriptional regulator, TetR family protein</fullName>
    </submittedName>
</protein>
<dbReference type="InterPro" id="IPR001647">
    <property type="entry name" value="HTH_TetR"/>
</dbReference>
<dbReference type="PANTHER" id="PTHR30055:SF148">
    <property type="entry name" value="TETR-FAMILY TRANSCRIPTIONAL REGULATOR"/>
    <property type="match status" value="1"/>
</dbReference>
<evidence type="ECO:0000256" key="4">
    <source>
        <dbReference type="PROSITE-ProRule" id="PRU00335"/>
    </source>
</evidence>
<dbReference type="Proteomes" id="UP000615455">
    <property type="component" value="Unassembled WGS sequence"/>
</dbReference>
<dbReference type="InterPro" id="IPR036271">
    <property type="entry name" value="Tet_transcr_reg_TetR-rel_C_sf"/>
</dbReference>